<dbReference type="PANTHER" id="PTHR21340">
    <property type="entry name" value="DIADENOSINE 5,5-P1,P4-TETRAPHOSPHATE PYROPHOSPHOHYDROLASE MUTT"/>
    <property type="match status" value="1"/>
</dbReference>
<dbReference type="GO" id="GO:0035539">
    <property type="term" value="F:8-oxo-7,8-dihydrodeoxyguanosine triphosphate pyrophosphatase activity"/>
    <property type="evidence" value="ECO:0007669"/>
    <property type="project" value="UniProtKB-EC"/>
</dbReference>
<dbReference type="PANTHER" id="PTHR21340:SF0">
    <property type="entry name" value="BIS(5'-NUCLEOSYL)-TETRAPHOSPHATASE [ASYMMETRICAL]"/>
    <property type="match status" value="1"/>
</dbReference>
<dbReference type="Gene3D" id="3.40.50.1240">
    <property type="entry name" value="Phosphoglycerate mutase-like"/>
    <property type="match status" value="1"/>
</dbReference>
<feature type="domain" description="Nudix hydrolase" evidence="2">
    <location>
        <begin position="20"/>
        <end position="148"/>
    </location>
</feature>
<dbReference type="Proteomes" id="UP001519295">
    <property type="component" value="Unassembled WGS sequence"/>
</dbReference>
<reference evidence="3 4" key="1">
    <citation type="submission" date="2021-03" db="EMBL/GenBank/DDBJ databases">
        <title>Sequencing the genomes of 1000 actinobacteria strains.</title>
        <authorList>
            <person name="Klenk H.-P."/>
        </authorList>
    </citation>
    <scope>NUCLEOTIDE SEQUENCE [LARGE SCALE GENOMIC DNA]</scope>
    <source>
        <strain evidence="3 4">DSM 45256</strain>
    </source>
</reference>
<dbReference type="RefSeq" id="WP_210026359.1">
    <property type="nucleotide sequence ID" value="NZ_JAGINU010000001.1"/>
</dbReference>
<dbReference type="EC" id="3.6.1.55" evidence="3"/>
<dbReference type="SMART" id="SM00855">
    <property type="entry name" value="PGAM"/>
    <property type="match status" value="1"/>
</dbReference>
<dbReference type="CDD" id="cd03673">
    <property type="entry name" value="NUDIX_Ap6A_hydrolase"/>
    <property type="match status" value="1"/>
</dbReference>
<dbReference type="EMBL" id="JAGINU010000001">
    <property type="protein sequence ID" value="MBP2366324.1"/>
    <property type="molecule type" value="Genomic_DNA"/>
</dbReference>
<gene>
    <name evidence="3" type="ORF">JOF36_002020</name>
</gene>
<evidence type="ECO:0000313" key="4">
    <source>
        <dbReference type="Proteomes" id="UP001519295"/>
    </source>
</evidence>
<dbReference type="Gene3D" id="3.90.79.10">
    <property type="entry name" value="Nucleoside Triphosphate Pyrophosphohydrolase"/>
    <property type="match status" value="1"/>
</dbReference>
<dbReference type="Pfam" id="PF00300">
    <property type="entry name" value="His_Phos_1"/>
    <property type="match status" value="1"/>
</dbReference>
<keyword evidence="1 3" id="KW-0378">Hydrolase</keyword>
<protein>
    <submittedName>
        <fullName evidence="3">8-oxo-dGTP diphosphatase</fullName>
        <ecNumber evidence="3">3.6.1.55</ecNumber>
    </submittedName>
</protein>
<dbReference type="InterPro" id="IPR015797">
    <property type="entry name" value="NUDIX_hydrolase-like_dom_sf"/>
</dbReference>
<dbReference type="PROSITE" id="PS51462">
    <property type="entry name" value="NUDIX"/>
    <property type="match status" value="1"/>
</dbReference>
<dbReference type="SUPFAM" id="SSF53254">
    <property type="entry name" value="Phosphoglycerate mutase-like"/>
    <property type="match status" value="1"/>
</dbReference>
<proteinExistence type="predicted"/>
<evidence type="ECO:0000259" key="2">
    <source>
        <dbReference type="PROSITE" id="PS51462"/>
    </source>
</evidence>
<name>A0ABS4VRZ7_9PSEU</name>
<dbReference type="SUPFAM" id="SSF55811">
    <property type="entry name" value="Nudix"/>
    <property type="match status" value="1"/>
</dbReference>
<dbReference type="InterPro" id="IPR029033">
    <property type="entry name" value="His_PPase_superfam"/>
</dbReference>
<accession>A0ABS4VRZ7</accession>
<keyword evidence="4" id="KW-1185">Reference proteome</keyword>
<organism evidence="3 4">
    <name type="scientific">Pseudonocardia parietis</name>
    <dbReference type="NCBI Taxonomy" id="570936"/>
    <lineage>
        <taxon>Bacteria</taxon>
        <taxon>Bacillati</taxon>
        <taxon>Actinomycetota</taxon>
        <taxon>Actinomycetes</taxon>
        <taxon>Pseudonocardiales</taxon>
        <taxon>Pseudonocardiaceae</taxon>
        <taxon>Pseudonocardia</taxon>
    </lineage>
</organism>
<sequence>MSLLFPLRTDGAEVDPAGLADVVAAGTVPYRRATDGSLEIAVVHRPRYDDWSLPKGHQDPGEPLTRTALRETLEETGLDCRLGGRCGHTTYTVPGKGRKVVHHWAAEVVGGEPFTPTDETDELRWLSPGDAASLVDYPHDAELIARLATVGVPTSTVVLVRHAKAGNREAWECDDDLRPLSGTGNTQADRLASFLPRFGPDRLCTAPPLRCGQTLAPFAGKSGLGSGAPEEIPVEPLLGEDDYWNDPDAGLARFRELAAQPGVTLACSQGGVIPDVLGALFEEAGTPYDDVPSHKASTWVLGFADSGTLLFADYYRRPPS</sequence>
<comment type="caution">
    <text evidence="3">The sequence shown here is derived from an EMBL/GenBank/DDBJ whole genome shotgun (WGS) entry which is preliminary data.</text>
</comment>
<dbReference type="InterPro" id="IPR000086">
    <property type="entry name" value="NUDIX_hydrolase_dom"/>
</dbReference>
<dbReference type="Pfam" id="PF00293">
    <property type="entry name" value="NUDIX"/>
    <property type="match status" value="1"/>
</dbReference>
<dbReference type="InterPro" id="IPR020084">
    <property type="entry name" value="NUDIX_hydrolase_CS"/>
</dbReference>
<dbReference type="InterPro" id="IPR013078">
    <property type="entry name" value="His_Pase_superF_clade-1"/>
</dbReference>
<dbReference type="InterPro" id="IPR051325">
    <property type="entry name" value="Nudix_hydrolase_domain"/>
</dbReference>
<evidence type="ECO:0000256" key="1">
    <source>
        <dbReference type="ARBA" id="ARBA00022801"/>
    </source>
</evidence>
<dbReference type="PROSITE" id="PS00893">
    <property type="entry name" value="NUDIX_BOX"/>
    <property type="match status" value="1"/>
</dbReference>
<evidence type="ECO:0000313" key="3">
    <source>
        <dbReference type="EMBL" id="MBP2366324.1"/>
    </source>
</evidence>
<dbReference type="CDD" id="cd07067">
    <property type="entry name" value="HP_PGM_like"/>
    <property type="match status" value="1"/>
</dbReference>